<dbReference type="InterPro" id="IPR019747">
    <property type="entry name" value="FERM_CS"/>
</dbReference>
<dbReference type="CDD" id="cd14473">
    <property type="entry name" value="FERM_B-lobe"/>
    <property type="match status" value="1"/>
</dbReference>
<dbReference type="InterPro" id="IPR000299">
    <property type="entry name" value="FERM_domain"/>
</dbReference>
<dbReference type="SUPFAM" id="SSF47031">
    <property type="entry name" value="Second domain of FERM"/>
    <property type="match status" value="1"/>
</dbReference>
<dbReference type="Gene3D" id="1.10.510.10">
    <property type="entry name" value="Transferase(Phosphotransferase) domain 1"/>
    <property type="match status" value="1"/>
</dbReference>
<protein>
    <submittedName>
        <fullName evidence="1">Uncharacterized protein</fullName>
    </submittedName>
</protein>
<dbReference type="InterPro" id="IPR019749">
    <property type="entry name" value="Band_41_domain"/>
</dbReference>
<dbReference type="PROSITE" id="PS50057">
    <property type="entry name" value="FERM_3"/>
    <property type="match status" value="1"/>
</dbReference>
<dbReference type="GO" id="GO:0009887">
    <property type="term" value="P:animal organ morphogenesis"/>
    <property type="evidence" value="ECO:0007669"/>
    <property type="project" value="UniProtKB-ARBA"/>
</dbReference>
<sequence>MTRPKSIAWIDCDLQQPPSLEDLLTARPAGLDESETWAILSQSIQALQDLFLSDGASGKHSIPLITPAALHFTARGRVKLTPSSTSLPACKLLNHLAPEYKATKTFSDCEYEKMWIFSLGATLKRAAAVALATSPLWQVLSNMTNQLPAGRSSLMDLLDLMAAHCHDRPFSHVVMDLQQEALAAMETSNELLWGPPAMQQEQKEQHLPRCHAKRRGLKVRCNPLQRVASRLYSVESRPVCLEGACVTVVLLDGQRLEVSCNPASTTPDQLLRLVFAQERIEENFLLGLSALIAGDFVFVPSDTRLEKVLAPGGCLYVRVRFFLPSLRGLRSPQTRHLLYLQLRRSLLEHQLPSPFSQIVRLTALALQAEFGDCDPARGRDYFLLEHYVPETMISLAQDERRLKQELAGAHAAHQGLARAVAEDRFISLAQSLPHYGGHFYSAVWARPDRARLEAWLYINAHGICLYERGRTVSHCAPQLYQSFKWRDIQTLCYSKHEFTVVPRSGPSFSPKYKVKMAQKKSYYAFRLASLHHQFFLELRSQFMSLQALGRQFGVPLSDPTRP</sequence>
<dbReference type="AlphaFoldDB" id="N6UJ60"/>
<dbReference type="GO" id="GO:0098592">
    <property type="term" value="C:cytoplasmic side of apical plasma membrane"/>
    <property type="evidence" value="ECO:0007669"/>
    <property type="project" value="TreeGrafter"/>
</dbReference>
<name>N6UJ60_DENPD</name>
<dbReference type="EMBL" id="KB740058">
    <property type="protein sequence ID" value="ENN81785.1"/>
    <property type="molecule type" value="Genomic_DNA"/>
</dbReference>
<dbReference type="HOGENOM" id="CLU_485389_0_0_1"/>
<dbReference type="InterPro" id="IPR014352">
    <property type="entry name" value="FERM/acyl-CoA-bd_prot_sf"/>
</dbReference>
<dbReference type="PROSITE" id="PS00661">
    <property type="entry name" value="FERM_2"/>
    <property type="match status" value="1"/>
</dbReference>
<dbReference type="SMART" id="SM01196">
    <property type="entry name" value="FERM_C"/>
    <property type="match status" value="1"/>
</dbReference>
<dbReference type="OrthoDB" id="123971at2759"/>
<accession>N6UJ60</accession>
<feature type="non-terminal residue" evidence="1">
    <location>
        <position position="562"/>
    </location>
</feature>
<dbReference type="InterPro" id="IPR047145">
    <property type="entry name" value="FRMD6-like"/>
</dbReference>
<dbReference type="Pfam" id="PF00373">
    <property type="entry name" value="FERM_M"/>
    <property type="match status" value="1"/>
</dbReference>
<dbReference type="SUPFAM" id="SSF50729">
    <property type="entry name" value="PH domain-like"/>
    <property type="match status" value="1"/>
</dbReference>
<dbReference type="SMART" id="SM00295">
    <property type="entry name" value="B41"/>
    <property type="match status" value="1"/>
</dbReference>
<proteinExistence type="predicted"/>
<reference evidence="1" key="1">
    <citation type="journal article" date="2013" name="Genome Biol.">
        <title>Draft genome of the mountain pine beetle, Dendroctonus ponderosae Hopkins, a major forest pest.</title>
        <authorList>
            <person name="Keeling C.I."/>
            <person name="Yuen M.M."/>
            <person name="Liao N.Y."/>
            <person name="Docking T.R."/>
            <person name="Chan S.K."/>
            <person name="Taylor G.A."/>
            <person name="Palmquist D.L."/>
            <person name="Jackman S.D."/>
            <person name="Nguyen A."/>
            <person name="Li M."/>
            <person name="Henderson H."/>
            <person name="Janes J.K."/>
            <person name="Zhao Y."/>
            <person name="Pandoh P."/>
            <person name="Moore R."/>
            <person name="Sperling F.A."/>
            <person name="Huber D.P."/>
            <person name="Birol I."/>
            <person name="Jones S.J."/>
            <person name="Bohlmann J."/>
        </authorList>
    </citation>
    <scope>NUCLEOTIDE SEQUENCE</scope>
</reference>
<dbReference type="SMART" id="SM00750">
    <property type="entry name" value="KIND"/>
    <property type="match status" value="1"/>
</dbReference>
<dbReference type="PANTHER" id="PTHR13429">
    <property type="entry name" value="FERM DOMAIN (PROTEIN4.1-EZRIN-RADIXIN-MOESIN) FAMILY"/>
    <property type="match status" value="1"/>
</dbReference>
<dbReference type="InterPro" id="IPR011993">
    <property type="entry name" value="PH-like_dom_sf"/>
</dbReference>
<dbReference type="Gene3D" id="1.20.80.10">
    <property type="match status" value="1"/>
</dbReference>
<dbReference type="PANTHER" id="PTHR13429:SF12">
    <property type="entry name" value="FERM AND PDZ DOMAIN-CONTAINING PROTEIN 2"/>
    <property type="match status" value="1"/>
</dbReference>
<gene>
    <name evidence="1" type="ORF">YQE_01825</name>
</gene>
<dbReference type="Gene3D" id="2.30.29.30">
    <property type="entry name" value="Pleckstrin-homology domain (PH domain)/Phosphotyrosine-binding domain (PTB)"/>
    <property type="match status" value="1"/>
</dbReference>
<dbReference type="InterPro" id="IPR019748">
    <property type="entry name" value="FERM_central"/>
</dbReference>
<dbReference type="Pfam" id="PF09380">
    <property type="entry name" value="FERM_C"/>
    <property type="match status" value="1"/>
</dbReference>
<dbReference type="PROSITE" id="PS51377">
    <property type="entry name" value="KIND"/>
    <property type="match status" value="1"/>
</dbReference>
<dbReference type="GO" id="GO:0035332">
    <property type="term" value="P:positive regulation of hippo signaling"/>
    <property type="evidence" value="ECO:0007669"/>
    <property type="project" value="TreeGrafter"/>
</dbReference>
<feature type="non-terminal residue" evidence="1">
    <location>
        <position position="1"/>
    </location>
</feature>
<organism evidence="1">
    <name type="scientific">Dendroctonus ponderosae</name>
    <name type="common">Mountain pine beetle</name>
    <dbReference type="NCBI Taxonomy" id="77166"/>
    <lineage>
        <taxon>Eukaryota</taxon>
        <taxon>Metazoa</taxon>
        <taxon>Ecdysozoa</taxon>
        <taxon>Arthropoda</taxon>
        <taxon>Hexapoda</taxon>
        <taxon>Insecta</taxon>
        <taxon>Pterygota</taxon>
        <taxon>Neoptera</taxon>
        <taxon>Endopterygota</taxon>
        <taxon>Coleoptera</taxon>
        <taxon>Polyphaga</taxon>
        <taxon>Cucujiformia</taxon>
        <taxon>Curculionidae</taxon>
        <taxon>Scolytinae</taxon>
        <taxon>Dendroctonus</taxon>
    </lineage>
</organism>
<evidence type="ECO:0000313" key="1">
    <source>
        <dbReference type="EMBL" id="ENN81785.1"/>
    </source>
</evidence>
<dbReference type="InterPro" id="IPR018980">
    <property type="entry name" value="FERM_PH-like_C"/>
</dbReference>
<dbReference type="InterPro" id="IPR035963">
    <property type="entry name" value="FERM_2"/>
</dbReference>
<dbReference type="GO" id="GO:0030182">
    <property type="term" value="P:neuron differentiation"/>
    <property type="evidence" value="ECO:0007669"/>
    <property type="project" value="UniProtKB-ARBA"/>
</dbReference>
<dbReference type="InterPro" id="IPR011019">
    <property type="entry name" value="KIND_dom"/>
</dbReference>